<dbReference type="GeneID" id="37078481"/>
<dbReference type="OrthoDB" id="408373at2759"/>
<name>A0A318ZHQ1_9EURO</name>
<accession>A0A318ZHQ1</accession>
<reference evidence="3 4" key="1">
    <citation type="submission" date="2016-12" db="EMBL/GenBank/DDBJ databases">
        <title>The genomes of Aspergillus section Nigri reveals drivers in fungal speciation.</title>
        <authorList>
            <consortium name="DOE Joint Genome Institute"/>
            <person name="Vesth T.C."/>
            <person name="Nybo J."/>
            <person name="Theobald S."/>
            <person name="Brandl J."/>
            <person name="Frisvad J.C."/>
            <person name="Nielsen K.F."/>
            <person name="Lyhne E.K."/>
            <person name="Kogle M.E."/>
            <person name="Kuo A."/>
            <person name="Riley R."/>
            <person name="Clum A."/>
            <person name="Nolan M."/>
            <person name="Lipzen A."/>
            <person name="Salamov A."/>
            <person name="Henrissat B."/>
            <person name="Wiebenga A."/>
            <person name="De Vries R.P."/>
            <person name="Grigoriev I.V."/>
            <person name="Mortensen U.H."/>
            <person name="Andersen M.R."/>
            <person name="Baker S.E."/>
        </authorList>
    </citation>
    <scope>NUCLEOTIDE SEQUENCE [LARGE SCALE GENOMIC DNA]</scope>
    <source>
        <strain evidence="3 4">JOP 1030-1</strain>
    </source>
</reference>
<dbReference type="STRING" id="1450539.A0A318ZHQ1"/>
<dbReference type="PANTHER" id="PTHR37017:SF10">
    <property type="entry name" value="AB HYDROLASE-1 DOMAIN-CONTAINING PROTEIN"/>
    <property type="match status" value="1"/>
</dbReference>
<evidence type="ECO:0000313" key="4">
    <source>
        <dbReference type="Proteomes" id="UP000248349"/>
    </source>
</evidence>
<dbReference type="AlphaFoldDB" id="A0A318ZHQ1"/>
<sequence>MPINNNLPTVVLIVGVQHVPSSYASFVMMIHNRGHEVRILRLPARQDLRSMVHRSMERLIATGRKVIVLLDTYSGQFKIKFLFGLGVKRRRAQGLAGGIIRVFYIQGFAVAQGGGSSTSTPRRDRRYRGRPTPTRRCLCRPCRRMDTKRDLERVRRARAPTVMRNRAGLSMGLRVAFRALFLFAFLYAVGW</sequence>
<protein>
    <submittedName>
        <fullName evidence="3">Uncharacterized protein</fullName>
    </submittedName>
</protein>
<feature type="transmembrane region" description="Helical" evidence="2">
    <location>
        <begin position="171"/>
        <end position="190"/>
    </location>
</feature>
<keyword evidence="2" id="KW-0812">Transmembrane</keyword>
<evidence type="ECO:0000313" key="3">
    <source>
        <dbReference type="EMBL" id="PYH47019.1"/>
    </source>
</evidence>
<dbReference type="RefSeq" id="XP_025433001.1">
    <property type="nucleotide sequence ID" value="XM_025577252.1"/>
</dbReference>
<organism evidence="3 4">
    <name type="scientific">Aspergillus saccharolyticus JOP 1030-1</name>
    <dbReference type="NCBI Taxonomy" id="1450539"/>
    <lineage>
        <taxon>Eukaryota</taxon>
        <taxon>Fungi</taxon>
        <taxon>Dikarya</taxon>
        <taxon>Ascomycota</taxon>
        <taxon>Pezizomycotina</taxon>
        <taxon>Eurotiomycetes</taxon>
        <taxon>Eurotiomycetidae</taxon>
        <taxon>Eurotiales</taxon>
        <taxon>Aspergillaceae</taxon>
        <taxon>Aspergillus</taxon>
        <taxon>Aspergillus subgen. Circumdati</taxon>
    </lineage>
</organism>
<keyword evidence="2" id="KW-1133">Transmembrane helix</keyword>
<keyword evidence="4" id="KW-1185">Reference proteome</keyword>
<dbReference type="PANTHER" id="PTHR37017">
    <property type="entry name" value="AB HYDROLASE-1 DOMAIN-CONTAINING PROTEIN-RELATED"/>
    <property type="match status" value="1"/>
</dbReference>
<dbReference type="EMBL" id="KZ821225">
    <property type="protein sequence ID" value="PYH47019.1"/>
    <property type="molecule type" value="Genomic_DNA"/>
</dbReference>
<dbReference type="InterPro" id="IPR052897">
    <property type="entry name" value="Sec-Metab_Biosynth_Hydrolase"/>
</dbReference>
<proteinExistence type="predicted"/>
<evidence type="ECO:0000256" key="2">
    <source>
        <dbReference type="SAM" id="Phobius"/>
    </source>
</evidence>
<gene>
    <name evidence="3" type="ORF">BP01DRAFT_380856</name>
</gene>
<dbReference type="Proteomes" id="UP000248349">
    <property type="component" value="Unassembled WGS sequence"/>
</dbReference>
<evidence type="ECO:0000256" key="1">
    <source>
        <dbReference type="SAM" id="MobiDB-lite"/>
    </source>
</evidence>
<keyword evidence="2" id="KW-0472">Membrane</keyword>
<feature type="region of interest" description="Disordered" evidence="1">
    <location>
        <begin position="112"/>
        <end position="132"/>
    </location>
</feature>